<dbReference type="InterPro" id="IPR002401">
    <property type="entry name" value="Cyt_P450_E_grp-I"/>
</dbReference>
<dbReference type="InterPro" id="IPR050364">
    <property type="entry name" value="Cytochrome_P450_fung"/>
</dbReference>
<dbReference type="EMBL" id="ML122282">
    <property type="protein sequence ID" value="RPD57201.1"/>
    <property type="molecule type" value="Genomic_DNA"/>
</dbReference>
<organism evidence="15 16">
    <name type="scientific">Lentinus tigrinus ALCF2SS1-6</name>
    <dbReference type="NCBI Taxonomy" id="1328759"/>
    <lineage>
        <taxon>Eukaryota</taxon>
        <taxon>Fungi</taxon>
        <taxon>Dikarya</taxon>
        <taxon>Basidiomycota</taxon>
        <taxon>Agaricomycotina</taxon>
        <taxon>Agaricomycetes</taxon>
        <taxon>Polyporales</taxon>
        <taxon>Polyporaceae</taxon>
        <taxon>Lentinus</taxon>
    </lineage>
</organism>
<evidence type="ECO:0000256" key="12">
    <source>
        <dbReference type="ARBA" id="ARBA00023136"/>
    </source>
</evidence>
<dbReference type="SUPFAM" id="SSF48264">
    <property type="entry name" value="Cytochrome P450"/>
    <property type="match status" value="1"/>
</dbReference>
<keyword evidence="12" id="KW-0472">Membrane</keyword>
<dbReference type="GO" id="GO:0016020">
    <property type="term" value="C:membrane"/>
    <property type="evidence" value="ECO:0007669"/>
    <property type="project" value="UniProtKB-SubCell"/>
</dbReference>
<dbReference type="InterPro" id="IPR001128">
    <property type="entry name" value="Cyt_P450"/>
</dbReference>
<comment type="pathway">
    <text evidence="3">Secondary metabolite biosynthesis.</text>
</comment>
<dbReference type="Pfam" id="PF00067">
    <property type="entry name" value="p450"/>
    <property type="match status" value="1"/>
</dbReference>
<evidence type="ECO:0000256" key="7">
    <source>
        <dbReference type="ARBA" id="ARBA00022723"/>
    </source>
</evidence>
<feature type="binding site" description="axial binding residue" evidence="13">
    <location>
        <position position="443"/>
    </location>
    <ligand>
        <name>heme</name>
        <dbReference type="ChEBI" id="CHEBI:30413"/>
    </ligand>
    <ligandPart>
        <name>Fe</name>
        <dbReference type="ChEBI" id="CHEBI:18248"/>
    </ligandPart>
</feature>
<evidence type="ECO:0000256" key="14">
    <source>
        <dbReference type="RuleBase" id="RU000461"/>
    </source>
</evidence>
<dbReference type="GO" id="GO:0020037">
    <property type="term" value="F:heme binding"/>
    <property type="evidence" value="ECO:0007669"/>
    <property type="project" value="InterPro"/>
</dbReference>
<dbReference type="STRING" id="1328759.A0A5C2S1G7"/>
<evidence type="ECO:0000256" key="11">
    <source>
        <dbReference type="ARBA" id="ARBA00023033"/>
    </source>
</evidence>
<accession>A0A5C2S1G7</accession>
<evidence type="ECO:0000256" key="5">
    <source>
        <dbReference type="ARBA" id="ARBA00022617"/>
    </source>
</evidence>
<protein>
    <submittedName>
        <fullName evidence="15">CyP450 monooxygenase</fullName>
    </submittedName>
</protein>
<dbReference type="GO" id="GO:0005506">
    <property type="term" value="F:iron ion binding"/>
    <property type="evidence" value="ECO:0007669"/>
    <property type="project" value="InterPro"/>
</dbReference>
<dbReference type="InterPro" id="IPR036396">
    <property type="entry name" value="Cyt_P450_sf"/>
</dbReference>
<keyword evidence="10 13" id="KW-0408">Iron</keyword>
<comment type="similarity">
    <text evidence="4 14">Belongs to the cytochrome P450 family.</text>
</comment>
<dbReference type="PANTHER" id="PTHR46300">
    <property type="entry name" value="P450, PUTATIVE (EUROFUNG)-RELATED-RELATED"/>
    <property type="match status" value="1"/>
</dbReference>
<proteinExistence type="inferred from homology"/>
<dbReference type="Gene3D" id="1.10.630.10">
    <property type="entry name" value="Cytochrome P450"/>
    <property type="match status" value="1"/>
</dbReference>
<evidence type="ECO:0000256" key="4">
    <source>
        <dbReference type="ARBA" id="ARBA00010617"/>
    </source>
</evidence>
<evidence type="ECO:0000313" key="15">
    <source>
        <dbReference type="EMBL" id="RPD57201.1"/>
    </source>
</evidence>
<keyword evidence="8" id="KW-1133">Transmembrane helix</keyword>
<keyword evidence="9 14" id="KW-0560">Oxidoreductase</keyword>
<evidence type="ECO:0000256" key="1">
    <source>
        <dbReference type="ARBA" id="ARBA00001971"/>
    </source>
</evidence>
<comment type="subcellular location">
    <subcellularLocation>
        <location evidence="2">Membrane</location>
        <topology evidence="2">Single-pass membrane protein</topology>
    </subcellularLocation>
</comment>
<evidence type="ECO:0000256" key="9">
    <source>
        <dbReference type="ARBA" id="ARBA00023002"/>
    </source>
</evidence>
<keyword evidence="6" id="KW-0812">Transmembrane</keyword>
<name>A0A5C2S1G7_9APHY</name>
<dbReference type="PANTHER" id="PTHR46300:SF7">
    <property type="entry name" value="P450, PUTATIVE (EUROFUNG)-RELATED"/>
    <property type="match status" value="1"/>
</dbReference>
<dbReference type="GO" id="GO:0016705">
    <property type="term" value="F:oxidoreductase activity, acting on paired donors, with incorporation or reduction of molecular oxygen"/>
    <property type="evidence" value="ECO:0007669"/>
    <property type="project" value="InterPro"/>
</dbReference>
<dbReference type="Proteomes" id="UP000313359">
    <property type="component" value="Unassembled WGS sequence"/>
</dbReference>
<dbReference type="InterPro" id="IPR017972">
    <property type="entry name" value="Cyt_P450_CS"/>
</dbReference>
<dbReference type="AlphaFoldDB" id="A0A5C2S1G7"/>
<gene>
    <name evidence="15" type="ORF">L227DRAFT_602570</name>
</gene>
<comment type="cofactor">
    <cofactor evidence="1 13">
        <name>heme</name>
        <dbReference type="ChEBI" id="CHEBI:30413"/>
    </cofactor>
</comment>
<dbReference type="PRINTS" id="PR00463">
    <property type="entry name" value="EP450I"/>
</dbReference>
<evidence type="ECO:0000256" key="8">
    <source>
        <dbReference type="ARBA" id="ARBA00022989"/>
    </source>
</evidence>
<dbReference type="CDD" id="cd11065">
    <property type="entry name" value="CYP64-like"/>
    <property type="match status" value="1"/>
</dbReference>
<keyword evidence="11 14" id="KW-0503">Monooxygenase</keyword>
<evidence type="ECO:0000256" key="3">
    <source>
        <dbReference type="ARBA" id="ARBA00005179"/>
    </source>
</evidence>
<dbReference type="GO" id="GO:0004497">
    <property type="term" value="F:monooxygenase activity"/>
    <property type="evidence" value="ECO:0007669"/>
    <property type="project" value="UniProtKB-KW"/>
</dbReference>
<dbReference type="PROSITE" id="PS00086">
    <property type="entry name" value="CYTOCHROME_P450"/>
    <property type="match status" value="1"/>
</dbReference>
<evidence type="ECO:0000313" key="16">
    <source>
        <dbReference type="Proteomes" id="UP000313359"/>
    </source>
</evidence>
<evidence type="ECO:0000256" key="6">
    <source>
        <dbReference type="ARBA" id="ARBA00022692"/>
    </source>
</evidence>
<evidence type="ECO:0000256" key="10">
    <source>
        <dbReference type="ARBA" id="ARBA00023004"/>
    </source>
</evidence>
<keyword evidence="5 13" id="KW-0349">Heme</keyword>
<reference evidence="15" key="1">
    <citation type="journal article" date="2018" name="Genome Biol. Evol.">
        <title>Genomics and development of Lentinus tigrinus, a white-rot wood-decaying mushroom with dimorphic fruiting bodies.</title>
        <authorList>
            <person name="Wu B."/>
            <person name="Xu Z."/>
            <person name="Knudson A."/>
            <person name="Carlson A."/>
            <person name="Chen N."/>
            <person name="Kovaka S."/>
            <person name="LaButti K."/>
            <person name="Lipzen A."/>
            <person name="Pennachio C."/>
            <person name="Riley R."/>
            <person name="Schakwitz W."/>
            <person name="Umezawa K."/>
            <person name="Ohm R.A."/>
            <person name="Grigoriev I.V."/>
            <person name="Nagy L.G."/>
            <person name="Gibbons J."/>
            <person name="Hibbett D."/>
        </authorList>
    </citation>
    <scope>NUCLEOTIDE SEQUENCE [LARGE SCALE GENOMIC DNA]</scope>
    <source>
        <strain evidence="15">ALCF2SS1-6</strain>
    </source>
</reference>
<keyword evidence="7 13" id="KW-0479">Metal-binding</keyword>
<keyword evidence="16" id="KW-1185">Reference proteome</keyword>
<evidence type="ECO:0000256" key="13">
    <source>
        <dbReference type="PIRSR" id="PIRSR602401-1"/>
    </source>
</evidence>
<sequence length="518" mass="58793">MPASSLALVAFAVLILFYVRSWIIWNSRTRGRPLPPGPRGLPFFGNAIGLRKGRQWLTFNKLREKYGPILYFQVLKQPIVVLCSPEAVLEYMDRRSANTSDRLQSPSILLTGHDWTFGLMPYGPTWRQQRRMFWQHFHPGAIDKYRPVQLASMHTFLAKVASNPGRLDGHIQYTFTAAILKMAYGIDVKDENDELLTYIETGLQGSRELILSGGFLVDFIPILRHLPSFLPGCGFRKKFARWRENNRLLRAMPFQRYKEAVDANKTPECILTDIIYRGDDNSKESHDELARVGNNVMGTIYTAGSDTTASALKTFCLAMSLYPEVQRKAQAQLDAVVGHDRLPGFEDRKSLTYVDAILKESLRWMNVTPLGKAHSTTEDDEFGGYFIPAGSILMANIWACLHDPEIYEDPDVFKPERFIRDGKLDPDVRDPYDFAFGFGRRICPGRFFGDAALFINIAAMLHVFDISPPLDERGEEIAIEPIMSDCIMSRPEDSRCSIKPRGLWAEKLIYSTEGDSLA</sequence>
<evidence type="ECO:0000256" key="2">
    <source>
        <dbReference type="ARBA" id="ARBA00004167"/>
    </source>
</evidence>
<dbReference type="OrthoDB" id="2789670at2759"/>